<dbReference type="AlphaFoldDB" id="M1ZGG1"/>
<dbReference type="PANTHER" id="PTHR37478">
    <property type="match status" value="1"/>
</dbReference>
<dbReference type="OrthoDB" id="280278at2"/>
<name>M1ZGG1_9FIRM</name>
<dbReference type="RefSeq" id="WP_005587833.1">
    <property type="nucleotide sequence ID" value="NZ_LT669839.1"/>
</dbReference>
<sequence length="118" mass="13488">MARPRKRRRVCGLPNHKVFGPVNSNYGGESIILSVEEYEVIRLIDLEGLEQTECAERMDVARSTVQRMYSEAKRKVADSIVNGKMLRIEGGDYILCEIDRDKCIPCNRGGHRHRRGRG</sequence>
<gene>
    <name evidence="3" type="ORF">CUESP1_0744</name>
</gene>
<dbReference type="InterPro" id="IPR002852">
    <property type="entry name" value="UPF0251"/>
</dbReference>
<reference evidence="3 4" key="1">
    <citation type="submission" date="2016-11" db="EMBL/GenBank/DDBJ databases">
        <authorList>
            <person name="Manzoor S."/>
        </authorList>
    </citation>
    <scope>NUCLEOTIDE SEQUENCE [LARGE SCALE GENOMIC DNA]</scope>
    <source>
        <strain evidence="3">Clostridium ultunense strain Esp</strain>
    </source>
</reference>
<dbReference type="EMBL" id="LT669839">
    <property type="protein sequence ID" value="SHD76125.1"/>
    <property type="molecule type" value="Genomic_DNA"/>
</dbReference>
<evidence type="ECO:0000313" key="4">
    <source>
        <dbReference type="Proteomes" id="UP000245423"/>
    </source>
</evidence>
<dbReference type="Proteomes" id="UP000245423">
    <property type="component" value="Chromosome 1"/>
</dbReference>
<dbReference type="InterPro" id="IPR013324">
    <property type="entry name" value="RNA_pol_sigma_r3/r4-like"/>
</dbReference>
<dbReference type="Gene3D" id="1.10.10.10">
    <property type="entry name" value="Winged helix-like DNA-binding domain superfamily/Winged helix DNA-binding domain"/>
    <property type="match status" value="1"/>
</dbReference>
<proteinExistence type="inferred from homology"/>
<evidence type="ECO:0000256" key="1">
    <source>
        <dbReference type="ARBA" id="ARBA00009350"/>
    </source>
</evidence>
<evidence type="ECO:0000313" key="3">
    <source>
        <dbReference type="EMBL" id="SHD76125.1"/>
    </source>
</evidence>
<accession>M1ZGG1</accession>
<comment type="similarity">
    <text evidence="1 2">Belongs to the UPF0251 family.</text>
</comment>
<organism evidence="3 4">
    <name type="scientific">[Clostridium] ultunense Esp</name>
    <dbReference type="NCBI Taxonomy" id="1288971"/>
    <lineage>
        <taxon>Bacteria</taxon>
        <taxon>Bacillati</taxon>
        <taxon>Bacillota</taxon>
        <taxon>Tissierellia</taxon>
        <taxon>Tissierellales</taxon>
        <taxon>Tepidimicrobiaceae</taxon>
        <taxon>Schnuerera</taxon>
    </lineage>
</organism>
<dbReference type="HAMAP" id="MF_00674">
    <property type="entry name" value="UPF0251"/>
    <property type="match status" value="1"/>
</dbReference>
<dbReference type="Pfam" id="PF02001">
    <property type="entry name" value="DUF134"/>
    <property type="match status" value="1"/>
</dbReference>
<keyword evidence="4" id="KW-1185">Reference proteome</keyword>
<protein>
    <recommendedName>
        <fullName evidence="2">UPF0251 protein CUESP1_0744</fullName>
    </recommendedName>
</protein>
<dbReference type="InterPro" id="IPR036388">
    <property type="entry name" value="WH-like_DNA-bd_sf"/>
</dbReference>
<dbReference type="SUPFAM" id="SSF88659">
    <property type="entry name" value="Sigma3 and sigma4 domains of RNA polymerase sigma factors"/>
    <property type="match status" value="1"/>
</dbReference>
<dbReference type="PANTHER" id="PTHR37478:SF2">
    <property type="entry name" value="UPF0251 PROTEIN TK0562"/>
    <property type="match status" value="1"/>
</dbReference>
<evidence type="ECO:0000256" key="2">
    <source>
        <dbReference type="HAMAP-Rule" id="MF_00674"/>
    </source>
</evidence>
<dbReference type="HOGENOM" id="CLU_094511_1_0_9"/>